<evidence type="ECO:0000256" key="3">
    <source>
        <dbReference type="RuleBase" id="RU003560"/>
    </source>
</evidence>
<dbReference type="NCBIfam" id="NF005453">
    <property type="entry name" value="PRK07046.1"/>
    <property type="match status" value="1"/>
</dbReference>
<evidence type="ECO:0000256" key="2">
    <source>
        <dbReference type="ARBA" id="ARBA00022898"/>
    </source>
</evidence>
<dbReference type="AlphaFoldDB" id="A0A8K0V884"/>
<dbReference type="InterPro" id="IPR005814">
    <property type="entry name" value="Aminotrans_3"/>
</dbReference>
<dbReference type="Gene3D" id="3.90.1150.10">
    <property type="entry name" value="Aspartate Aminotransferase, domain 1"/>
    <property type="match status" value="1"/>
</dbReference>
<dbReference type="GO" id="GO:0030170">
    <property type="term" value="F:pyridoxal phosphate binding"/>
    <property type="evidence" value="ECO:0007669"/>
    <property type="project" value="InterPro"/>
</dbReference>
<dbReference type="SUPFAM" id="SSF53383">
    <property type="entry name" value="PLP-dependent transferases"/>
    <property type="match status" value="1"/>
</dbReference>
<dbReference type="Gene3D" id="3.40.640.10">
    <property type="entry name" value="Type I PLP-dependent aspartate aminotransferase-like (Major domain)"/>
    <property type="match status" value="1"/>
</dbReference>
<dbReference type="InterPro" id="IPR015421">
    <property type="entry name" value="PyrdxlP-dep_Trfase_major"/>
</dbReference>
<dbReference type="Pfam" id="PF00202">
    <property type="entry name" value="Aminotran_3"/>
    <property type="match status" value="1"/>
</dbReference>
<evidence type="ECO:0000313" key="4">
    <source>
        <dbReference type="EMBL" id="MBL4916071.1"/>
    </source>
</evidence>
<comment type="cofactor">
    <cofactor evidence="1">
        <name>pyridoxal 5'-phosphate</name>
        <dbReference type="ChEBI" id="CHEBI:597326"/>
    </cofactor>
</comment>
<organism evidence="4 5">
    <name type="scientific">Szabonella alba</name>
    <dbReference type="NCBI Taxonomy" id="2804194"/>
    <lineage>
        <taxon>Bacteria</taxon>
        <taxon>Pseudomonadati</taxon>
        <taxon>Pseudomonadota</taxon>
        <taxon>Alphaproteobacteria</taxon>
        <taxon>Rhodobacterales</taxon>
        <taxon>Paracoccaceae</taxon>
        <taxon>Szabonella</taxon>
    </lineage>
</organism>
<dbReference type="GO" id="GO:0008483">
    <property type="term" value="F:transaminase activity"/>
    <property type="evidence" value="ECO:0007669"/>
    <property type="project" value="UniProtKB-KW"/>
</dbReference>
<accession>A0A8K0V884</accession>
<sequence length="479" mass="51044">MDADPRLDIVRWQKLRGRFGGAVTVDQIAGIDSGRLRAFARAEAARFAAQRPQTRAALEAGADAFLDRVPMHWMRDWPMPFPLLVKTARGARLEDLDGFGIDDFCLGDTGSMFGHSPPPVARAIRKQARRGLTYMLPTAAALEAGRLLSDVFGAFRWQVATTATDANRFAIRVARAVTGRAKILVFNGCYHGTVDDVMVALQDGRTVARPGLVGQVADLTAGAVAVEFNDLAAVEAALAGGEVAAILTEPVMTNSCMVLPEPDFLQGLRAAADRHGALLIVDETHTISSGLGGYARGQGLRADILVVGKCVAGGLPCAVWGLSDTVAARFHVYDAARAPGHSGMGTTLSANPLQFAALRATLAEVMTQANYARMERRAARLAEGLTRVIAAHGLPWHVVRVGARVEFICAPGPLRNGTEAAAAHQPELEAALHVGLVNRGCLIAPFHNMMLASPVTTKAQVDRLIAAFDEILTELTRQE</sequence>
<keyword evidence="2 3" id="KW-0663">Pyridoxal phosphate</keyword>
<dbReference type="PANTHER" id="PTHR43713:SF3">
    <property type="entry name" value="GLUTAMATE-1-SEMIALDEHYDE 2,1-AMINOMUTASE 1, CHLOROPLASTIC-RELATED"/>
    <property type="match status" value="1"/>
</dbReference>
<protein>
    <submittedName>
        <fullName evidence="4">Aspartate aminotransferase family protein</fullName>
    </submittedName>
</protein>
<dbReference type="Proteomes" id="UP000648908">
    <property type="component" value="Unassembled WGS sequence"/>
</dbReference>
<proteinExistence type="inferred from homology"/>
<comment type="similarity">
    <text evidence="3">Belongs to the class-III pyridoxal-phosphate-dependent aminotransferase family.</text>
</comment>
<keyword evidence="4" id="KW-0032">Aminotransferase</keyword>
<gene>
    <name evidence="4" type="ORF">JL811_02455</name>
</gene>
<reference evidence="4" key="1">
    <citation type="submission" date="2021-01" db="EMBL/GenBank/DDBJ databases">
        <title>Tabrizicola alba sp. nov. a motile alkaliphilic bacterium isolated from a soda lake.</title>
        <authorList>
            <person name="Szuroczki S."/>
            <person name="Abbaszade G."/>
            <person name="Schumann P."/>
            <person name="Toth E."/>
        </authorList>
    </citation>
    <scope>NUCLEOTIDE SEQUENCE</scope>
    <source>
        <strain evidence="4">DMG-N-6</strain>
    </source>
</reference>
<comment type="caution">
    <text evidence="4">The sequence shown here is derived from an EMBL/GenBank/DDBJ whole genome shotgun (WGS) entry which is preliminary data.</text>
</comment>
<evidence type="ECO:0000256" key="1">
    <source>
        <dbReference type="ARBA" id="ARBA00001933"/>
    </source>
</evidence>
<dbReference type="InterPro" id="IPR015422">
    <property type="entry name" value="PyrdxlP-dep_Trfase_small"/>
</dbReference>
<keyword evidence="4" id="KW-0808">Transferase</keyword>
<evidence type="ECO:0000313" key="5">
    <source>
        <dbReference type="Proteomes" id="UP000648908"/>
    </source>
</evidence>
<keyword evidence="5" id="KW-1185">Reference proteome</keyword>
<dbReference type="PANTHER" id="PTHR43713">
    <property type="entry name" value="GLUTAMATE-1-SEMIALDEHYDE 2,1-AMINOMUTASE"/>
    <property type="match status" value="1"/>
</dbReference>
<dbReference type="EMBL" id="JAESVN010000001">
    <property type="protein sequence ID" value="MBL4916071.1"/>
    <property type="molecule type" value="Genomic_DNA"/>
</dbReference>
<name>A0A8K0V884_9RHOB</name>
<dbReference type="InterPro" id="IPR015424">
    <property type="entry name" value="PyrdxlP-dep_Trfase"/>
</dbReference>